<dbReference type="EMBL" id="CP053452">
    <property type="protein sequence ID" value="QJW97940.1"/>
    <property type="molecule type" value="Genomic_DNA"/>
</dbReference>
<keyword evidence="3" id="KW-0328">Glycosyltransferase</keyword>
<evidence type="ECO:0000256" key="1">
    <source>
        <dbReference type="ARBA" id="ARBA00004651"/>
    </source>
</evidence>
<keyword evidence="2" id="KW-1003">Cell membrane</keyword>
<evidence type="ECO:0000256" key="7">
    <source>
        <dbReference type="ARBA" id="ARBA00023136"/>
    </source>
</evidence>
<evidence type="ECO:0000256" key="4">
    <source>
        <dbReference type="ARBA" id="ARBA00022679"/>
    </source>
</evidence>
<name>A0A6M5YWR3_9BACT</name>
<dbReference type="GO" id="GO:0000030">
    <property type="term" value="F:mannosyltransferase activity"/>
    <property type="evidence" value="ECO:0007669"/>
    <property type="project" value="InterPro"/>
</dbReference>
<feature type="transmembrane region" description="Helical" evidence="8">
    <location>
        <begin position="183"/>
        <end position="203"/>
    </location>
</feature>
<feature type="transmembrane region" description="Helical" evidence="8">
    <location>
        <begin position="335"/>
        <end position="356"/>
    </location>
</feature>
<accession>A0A6M5YWR3</accession>
<keyword evidence="7 8" id="KW-0472">Membrane</keyword>
<evidence type="ECO:0000256" key="3">
    <source>
        <dbReference type="ARBA" id="ARBA00022676"/>
    </source>
</evidence>
<dbReference type="InterPro" id="IPR003342">
    <property type="entry name" value="ArnT-like_N"/>
</dbReference>
<dbReference type="Pfam" id="PF02366">
    <property type="entry name" value="PMT"/>
    <property type="match status" value="1"/>
</dbReference>
<evidence type="ECO:0000259" key="9">
    <source>
        <dbReference type="Pfam" id="PF02366"/>
    </source>
</evidence>
<sequence>MTNVDTHPRWRLLAALVLVGAAALYFVRLGERALWSEELRWAEIPREMAHTGDLFWPTINARTYYDKPLGSYWLVLAAAPLAGGINELAARLPAAVSGVLSVGLLIALARRFGADGRVAALAGAVLATSYGFVFFSRTASSDVETVAGVLAALWIASGPEGRWPATRTLGFWLVMAATSLTKGLLGFALPLLVVGCYHTFAVYTPSAPGALNWVRAAVARNGWLLNGWSLLAVPVAVAAYFAPFAVSVSQTGSDEGLGMVWRENIRRFFDAHNHRGPIYLYTYVILGLLAPWSLLLPAALVRAHQTRDHLDRFALAFFWAVFVFFTLSSSRRSYYLLPVLPAAALLVARVVLAETAELGLWAWRLRTGGYALTASGAVTAGLAAVVPPSVLGAGWAESPGLPRPGLFLAGWLVVAVCIGLSVVRFTPTRIGASLVAIAAWGMGYAYLAALPDLESYRTTRPFLAHVREVTADRPADVALYRTREAVWYLDPGAALAECESPEELAARLEAKSARWGLLKEQDLGPVAGRVRVVVREPWHAWEGSDVVGKKMVLVELAAGAN</sequence>
<feature type="transmembrane region" description="Helical" evidence="8">
    <location>
        <begin position="12"/>
        <end position="30"/>
    </location>
</feature>
<keyword evidence="6 8" id="KW-1133">Transmembrane helix</keyword>
<keyword evidence="5 8" id="KW-0812">Transmembrane</keyword>
<feature type="transmembrane region" description="Helical" evidence="8">
    <location>
        <begin position="430"/>
        <end position="450"/>
    </location>
</feature>
<dbReference type="InterPro" id="IPR050297">
    <property type="entry name" value="LipidA_mod_glycosyltrf_83"/>
</dbReference>
<reference evidence="11" key="1">
    <citation type="submission" date="2020-05" db="EMBL/GenBank/DDBJ databases">
        <title>Frigoriglobus tundricola gen. nov., sp. nov., a psychrotolerant cellulolytic planctomycete of the family Gemmataceae with two divergent copies of 16S rRNA gene.</title>
        <authorList>
            <person name="Kulichevskaya I.S."/>
            <person name="Ivanova A.A."/>
            <person name="Naumoff D.G."/>
            <person name="Beletsky A.V."/>
            <person name="Rijpstra W.I.C."/>
            <person name="Sinninghe Damste J.S."/>
            <person name="Mardanov A.V."/>
            <person name="Ravin N.V."/>
            <person name="Dedysh S.N."/>
        </authorList>
    </citation>
    <scope>NUCLEOTIDE SEQUENCE [LARGE SCALE GENOMIC DNA]</scope>
    <source>
        <strain evidence="11">PL17</strain>
    </source>
</reference>
<evidence type="ECO:0000313" key="11">
    <source>
        <dbReference type="Proteomes" id="UP000503447"/>
    </source>
</evidence>
<dbReference type="GO" id="GO:0016763">
    <property type="term" value="F:pentosyltransferase activity"/>
    <property type="evidence" value="ECO:0007669"/>
    <property type="project" value="TreeGrafter"/>
</dbReference>
<keyword evidence="11" id="KW-1185">Reference proteome</keyword>
<dbReference type="GO" id="GO:0006493">
    <property type="term" value="P:protein O-linked glycosylation"/>
    <property type="evidence" value="ECO:0007669"/>
    <property type="project" value="InterPro"/>
</dbReference>
<evidence type="ECO:0000256" key="8">
    <source>
        <dbReference type="SAM" id="Phobius"/>
    </source>
</evidence>
<feature type="transmembrane region" description="Helical" evidence="8">
    <location>
        <begin position="406"/>
        <end position="423"/>
    </location>
</feature>
<feature type="transmembrane region" description="Helical" evidence="8">
    <location>
        <begin position="223"/>
        <end position="242"/>
    </location>
</feature>
<dbReference type="PANTHER" id="PTHR33908:SF3">
    <property type="entry name" value="UNDECAPRENYL PHOSPHATE-ALPHA-4-AMINO-4-DEOXY-L-ARABINOSE ARABINOSYL TRANSFERASE"/>
    <property type="match status" value="1"/>
</dbReference>
<dbReference type="AlphaFoldDB" id="A0A6M5YWR3"/>
<proteinExistence type="predicted"/>
<dbReference type="PANTHER" id="PTHR33908">
    <property type="entry name" value="MANNOSYLTRANSFERASE YKCB-RELATED"/>
    <property type="match status" value="1"/>
</dbReference>
<dbReference type="GO" id="GO:0009103">
    <property type="term" value="P:lipopolysaccharide biosynthetic process"/>
    <property type="evidence" value="ECO:0007669"/>
    <property type="project" value="UniProtKB-ARBA"/>
</dbReference>
<evidence type="ECO:0000256" key="5">
    <source>
        <dbReference type="ARBA" id="ARBA00022692"/>
    </source>
</evidence>
<feature type="transmembrane region" description="Helical" evidence="8">
    <location>
        <begin position="278"/>
        <end position="301"/>
    </location>
</feature>
<dbReference type="GO" id="GO:0005886">
    <property type="term" value="C:plasma membrane"/>
    <property type="evidence" value="ECO:0007669"/>
    <property type="project" value="UniProtKB-SubCell"/>
</dbReference>
<feature type="transmembrane region" description="Helical" evidence="8">
    <location>
        <begin position="368"/>
        <end position="386"/>
    </location>
</feature>
<evidence type="ECO:0000256" key="2">
    <source>
        <dbReference type="ARBA" id="ARBA00022475"/>
    </source>
</evidence>
<feature type="transmembrane region" description="Helical" evidence="8">
    <location>
        <begin position="313"/>
        <end position="329"/>
    </location>
</feature>
<keyword evidence="4" id="KW-0808">Transferase</keyword>
<gene>
    <name evidence="10" type="ORF">FTUN_5520</name>
</gene>
<dbReference type="RefSeq" id="WP_171473217.1">
    <property type="nucleotide sequence ID" value="NZ_CP053452.2"/>
</dbReference>
<organism evidence="10 11">
    <name type="scientific">Frigoriglobus tundricola</name>
    <dbReference type="NCBI Taxonomy" id="2774151"/>
    <lineage>
        <taxon>Bacteria</taxon>
        <taxon>Pseudomonadati</taxon>
        <taxon>Planctomycetota</taxon>
        <taxon>Planctomycetia</taxon>
        <taxon>Gemmatales</taxon>
        <taxon>Gemmataceae</taxon>
        <taxon>Frigoriglobus</taxon>
    </lineage>
</organism>
<comment type="subcellular location">
    <subcellularLocation>
        <location evidence="1">Cell membrane</location>
        <topology evidence="1">Multi-pass membrane protein</topology>
    </subcellularLocation>
</comment>
<feature type="domain" description="ArnT-like N-terminal" evidence="9">
    <location>
        <begin position="40"/>
        <end position="246"/>
    </location>
</feature>
<feature type="transmembrane region" description="Helical" evidence="8">
    <location>
        <begin position="118"/>
        <end position="135"/>
    </location>
</feature>
<dbReference type="Proteomes" id="UP000503447">
    <property type="component" value="Chromosome"/>
</dbReference>
<dbReference type="KEGG" id="ftj:FTUN_5520"/>
<dbReference type="GO" id="GO:0010041">
    <property type="term" value="P:response to iron(III) ion"/>
    <property type="evidence" value="ECO:0007669"/>
    <property type="project" value="TreeGrafter"/>
</dbReference>
<protein>
    <recommendedName>
        <fullName evidence="9">ArnT-like N-terminal domain-containing protein</fullName>
    </recommendedName>
</protein>
<evidence type="ECO:0000313" key="10">
    <source>
        <dbReference type="EMBL" id="QJW97940.1"/>
    </source>
</evidence>
<evidence type="ECO:0000256" key="6">
    <source>
        <dbReference type="ARBA" id="ARBA00022989"/>
    </source>
</evidence>
<feature type="transmembrane region" description="Helical" evidence="8">
    <location>
        <begin position="69"/>
        <end position="86"/>
    </location>
</feature>
<feature type="transmembrane region" description="Helical" evidence="8">
    <location>
        <begin position="92"/>
        <end position="109"/>
    </location>
</feature>